<protein>
    <submittedName>
        <fullName evidence="1">Uncharacterized protein</fullName>
    </submittedName>
</protein>
<evidence type="ECO:0000313" key="2">
    <source>
        <dbReference type="Proteomes" id="UP000248886"/>
    </source>
</evidence>
<accession>A0A2W1K7H9</accession>
<sequence>MFCPICKSQGTLRRGHVAAAGPGYTATTPDARYFAVCIRCGSQFSVPPHEYFQLYSRQSERRELSA</sequence>
<dbReference type="Proteomes" id="UP000248886">
    <property type="component" value="Unassembled WGS sequence"/>
</dbReference>
<organism evidence="1 2">
    <name type="scientific">Acidithiobacillus ferrooxidans</name>
    <name type="common">Thiobacillus ferrooxidans</name>
    <dbReference type="NCBI Taxonomy" id="920"/>
    <lineage>
        <taxon>Bacteria</taxon>
        <taxon>Pseudomonadati</taxon>
        <taxon>Pseudomonadota</taxon>
        <taxon>Acidithiobacillia</taxon>
        <taxon>Acidithiobacillales</taxon>
        <taxon>Acidithiobacillaceae</taxon>
        <taxon>Acidithiobacillus</taxon>
    </lineage>
</organism>
<proteinExistence type="predicted"/>
<dbReference type="AlphaFoldDB" id="A0A2W1K7H9"/>
<comment type="caution">
    <text evidence="1">The sequence shown here is derived from an EMBL/GenBank/DDBJ whole genome shotgun (WGS) entry which is preliminary data.</text>
</comment>
<reference evidence="1 2" key="1">
    <citation type="submission" date="2018-06" db="EMBL/GenBank/DDBJ databases">
        <title>Draft sequence of Acidithiobacillus ferrooxidans CCM 4253.</title>
        <authorList>
            <person name="Moya-Beltran A."/>
            <person name="Castro M."/>
            <person name="Covarrubias P.C."/>
            <person name="Issotta F."/>
            <person name="Janiczek O."/>
            <person name="Mandl M."/>
            <person name="Kucera J."/>
            <person name="Quatrini R."/>
        </authorList>
    </citation>
    <scope>NUCLEOTIDE SEQUENCE [LARGE SCALE GENOMIC DNA]</scope>
    <source>
        <strain evidence="1 2">CCM 4253</strain>
    </source>
</reference>
<gene>
    <name evidence="1" type="ORF">DN052_05075</name>
</gene>
<evidence type="ECO:0000313" key="1">
    <source>
        <dbReference type="EMBL" id="PZD82390.1"/>
    </source>
</evidence>
<dbReference type="EMBL" id="QKQP01000001">
    <property type="protein sequence ID" value="PZD82390.1"/>
    <property type="molecule type" value="Genomic_DNA"/>
</dbReference>
<name>A0A2W1K7H9_ACIFR</name>